<evidence type="ECO:0000313" key="2">
    <source>
        <dbReference type="EMBL" id="CAJ1407640.1"/>
    </source>
</evidence>
<accession>A0AA36JLE0</accession>
<dbReference type="Proteomes" id="UP001178507">
    <property type="component" value="Unassembled WGS sequence"/>
</dbReference>
<proteinExistence type="predicted"/>
<dbReference type="EMBL" id="CAUJNA010003683">
    <property type="protein sequence ID" value="CAJ1407640.1"/>
    <property type="molecule type" value="Genomic_DNA"/>
</dbReference>
<dbReference type="AlphaFoldDB" id="A0AA36JLE0"/>
<keyword evidence="1" id="KW-0812">Transmembrane</keyword>
<feature type="transmembrane region" description="Helical" evidence="1">
    <location>
        <begin position="112"/>
        <end position="132"/>
    </location>
</feature>
<gene>
    <name evidence="2" type="ORF">EVOR1521_LOCUS29284</name>
</gene>
<name>A0AA36JLE0_9DINO</name>
<feature type="transmembrane region" description="Helical" evidence="1">
    <location>
        <begin position="269"/>
        <end position="295"/>
    </location>
</feature>
<keyword evidence="1" id="KW-0472">Membrane</keyword>
<evidence type="ECO:0000313" key="3">
    <source>
        <dbReference type="Proteomes" id="UP001178507"/>
    </source>
</evidence>
<comment type="caution">
    <text evidence="2">The sequence shown here is derived from an EMBL/GenBank/DDBJ whole genome shotgun (WGS) entry which is preliminary data.</text>
</comment>
<organism evidence="2 3">
    <name type="scientific">Effrenium voratum</name>
    <dbReference type="NCBI Taxonomy" id="2562239"/>
    <lineage>
        <taxon>Eukaryota</taxon>
        <taxon>Sar</taxon>
        <taxon>Alveolata</taxon>
        <taxon>Dinophyceae</taxon>
        <taxon>Suessiales</taxon>
        <taxon>Symbiodiniaceae</taxon>
        <taxon>Effrenium</taxon>
    </lineage>
</organism>
<sequence>MEPEELEIWPDSGREKVLERDWRSIFRVHLDDVEKYGLEYCLYFQSLRVLCAMLFLTCIPGTLELLYLLNGPVFSTAPVALFARLTLGNLDAFLDASLSPVGWPTDAESLRLLMTLQLLAPSLSLLGLVFAWRRLSSHPDLATEPSVADYAVEVQGLPQDLLESELLTHFEELLRKRFAGAGVCDLAVVRAGPEDATQEGERPVLTTFVVLGSEEERNWLLRGYRYAWLTYPCFQRALRFRGLALRLSPAPEPCDILWSQKSRRAFGAWWVFAAFSSLVLWALAACGAAGIWWALGEVETLQCTWQDASSCSCTCDLKSGGAVLGCVLLVELLRACRRVAHAQMRCWSSSLASSQERLKLLLSTLSQAAEPLAPLAGLYALKLLWWLQVLDGPTHFTWEVDSAAYLYAMPVIMLWCLFRWLGLICERLCFSQRFGSLREQYARLASLLAVTIMLQPVAPVLSMLGAVGLLGLYWAQKYALPGTTVRTGTPVRLALCSAHLVAWLLWSACVVGCGLVLSTAPGATASAGLSGAPGVLGLVLLLLPLAWLALRLLWLLGLLSWPPGNASRPYLRGQAGRMNYQEAWLIMRHQGILSSYSPSDHPDSKSGAVLQLQSAPSSTKYLTRNIDMTCSRAQVRETAPSRA</sequence>
<reference evidence="2" key="1">
    <citation type="submission" date="2023-08" db="EMBL/GenBank/DDBJ databases">
        <authorList>
            <person name="Chen Y."/>
            <person name="Shah S."/>
            <person name="Dougan E. K."/>
            <person name="Thang M."/>
            <person name="Chan C."/>
        </authorList>
    </citation>
    <scope>NUCLEOTIDE SEQUENCE</scope>
</reference>
<feature type="transmembrane region" description="Helical" evidence="1">
    <location>
        <begin position="535"/>
        <end position="561"/>
    </location>
</feature>
<keyword evidence="1" id="KW-1133">Transmembrane helix</keyword>
<feature type="transmembrane region" description="Helical" evidence="1">
    <location>
        <begin position="444"/>
        <end position="475"/>
    </location>
</feature>
<feature type="transmembrane region" description="Helical" evidence="1">
    <location>
        <begin position="500"/>
        <end position="523"/>
    </location>
</feature>
<feature type="transmembrane region" description="Helical" evidence="1">
    <location>
        <begin position="404"/>
        <end position="423"/>
    </location>
</feature>
<evidence type="ECO:0000256" key="1">
    <source>
        <dbReference type="SAM" id="Phobius"/>
    </source>
</evidence>
<keyword evidence="3" id="KW-1185">Reference proteome</keyword>
<protein>
    <submittedName>
        <fullName evidence="2">Uncharacterized protein</fullName>
    </submittedName>
</protein>